<dbReference type="NCBIfam" id="TIGR00099">
    <property type="entry name" value="Cof-subfamily"/>
    <property type="match status" value="1"/>
</dbReference>
<protein>
    <submittedName>
        <fullName evidence="6">Cof-type HAD-IIB family hydrolase</fullName>
    </submittedName>
</protein>
<evidence type="ECO:0000313" key="7">
    <source>
        <dbReference type="Proteomes" id="UP000235547"/>
    </source>
</evidence>
<keyword evidence="7" id="KW-1185">Reference proteome</keyword>
<dbReference type="AlphaFoldDB" id="A0A2N7UDN4"/>
<dbReference type="Gene3D" id="3.40.50.1000">
    <property type="entry name" value="HAD superfamily/HAD-like"/>
    <property type="match status" value="1"/>
</dbReference>
<evidence type="ECO:0000256" key="5">
    <source>
        <dbReference type="ARBA" id="ARBA00034778"/>
    </source>
</evidence>
<dbReference type="RefSeq" id="WP_102589628.1">
    <property type="nucleotide sequence ID" value="NZ_BNAE01000001.1"/>
</dbReference>
<dbReference type="SFLD" id="SFLDG01140">
    <property type="entry name" value="C2.B:_Phosphomannomutase_and_P"/>
    <property type="match status" value="1"/>
</dbReference>
<keyword evidence="3 6" id="KW-0378">Hydrolase</keyword>
<dbReference type="GO" id="GO:0016791">
    <property type="term" value="F:phosphatase activity"/>
    <property type="evidence" value="ECO:0007669"/>
    <property type="project" value="UniProtKB-ARBA"/>
</dbReference>
<evidence type="ECO:0000256" key="3">
    <source>
        <dbReference type="ARBA" id="ARBA00022801"/>
    </source>
</evidence>
<dbReference type="InterPro" id="IPR023214">
    <property type="entry name" value="HAD_sf"/>
</dbReference>
<proteinExistence type="inferred from homology"/>
<comment type="similarity">
    <text evidence="5">Belongs to the HAD-like hydrolase superfamily. Cof family.</text>
</comment>
<evidence type="ECO:0000256" key="2">
    <source>
        <dbReference type="ARBA" id="ARBA00022723"/>
    </source>
</evidence>
<dbReference type="SFLD" id="SFLDS00003">
    <property type="entry name" value="Haloacid_Dehalogenase"/>
    <property type="match status" value="1"/>
</dbReference>
<name>A0A2N7UDN4_9GAMM</name>
<accession>A0A2N7UDN4</accession>
<comment type="cofactor">
    <cofactor evidence="1">
        <name>Mg(2+)</name>
        <dbReference type="ChEBI" id="CHEBI:18420"/>
    </cofactor>
</comment>
<gene>
    <name evidence="6" type="ORF">C1H70_17680</name>
</gene>
<organism evidence="6 7">
    <name type="scientific">Halomonas urumqiensis</name>
    <dbReference type="NCBI Taxonomy" id="1684789"/>
    <lineage>
        <taxon>Bacteria</taxon>
        <taxon>Pseudomonadati</taxon>
        <taxon>Pseudomonadota</taxon>
        <taxon>Gammaproteobacteria</taxon>
        <taxon>Oceanospirillales</taxon>
        <taxon>Halomonadaceae</taxon>
        <taxon>Halomonas</taxon>
    </lineage>
</organism>
<dbReference type="Gene3D" id="3.30.1240.10">
    <property type="match status" value="1"/>
</dbReference>
<dbReference type="SUPFAM" id="SSF56784">
    <property type="entry name" value="HAD-like"/>
    <property type="match status" value="1"/>
</dbReference>
<evidence type="ECO:0000256" key="4">
    <source>
        <dbReference type="ARBA" id="ARBA00022842"/>
    </source>
</evidence>
<reference evidence="6 7" key="1">
    <citation type="submission" date="2018-01" db="EMBL/GenBank/DDBJ databases">
        <title>Halomonas endophytica sp. nov., isolated from storage liquid in the stems of Populus euphratica.</title>
        <authorList>
            <person name="Chen C."/>
        </authorList>
    </citation>
    <scope>NUCLEOTIDE SEQUENCE [LARGE SCALE GENOMIC DNA]</scope>
    <source>
        <strain evidence="6 7">BZ-SZ-XJ27</strain>
    </source>
</reference>
<dbReference type="Pfam" id="PF08282">
    <property type="entry name" value="Hydrolase_3"/>
    <property type="match status" value="1"/>
</dbReference>
<evidence type="ECO:0000313" key="6">
    <source>
        <dbReference type="EMBL" id="PMR78568.1"/>
    </source>
</evidence>
<keyword evidence="4" id="KW-0460">Magnesium</keyword>
<dbReference type="EMBL" id="PNRG01000033">
    <property type="protein sequence ID" value="PMR78568.1"/>
    <property type="molecule type" value="Genomic_DNA"/>
</dbReference>
<dbReference type="PANTHER" id="PTHR47267">
    <property type="match status" value="1"/>
</dbReference>
<dbReference type="PANTHER" id="PTHR47267:SF2">
    <property type="entry name" value="HMP-PP PHOSPHATASE"/>
    <property type="match status" value="1"/>
</dbReference>
<dbReference type="Proteomes" id="UP000235547">
    <property type="component" value="Unassembled WGS sequence"/>
</dbReference>
<keyword evidence="2" id="KW-0479">Metal-binding</keyword>
<dbReference type="NCBIfam" id="TIGR01484">
    <property type="entry name" value="HAD-SF-IIB"/>
    <property type="match status" value="1"/>
</dbReference>
<comment type="caution">
    <text evidence="6">The sequence shown here is derived from an EMBL/GenBank/DDBJ whole genome shotgun (WGS) entry which is preliminary data.</text>
</comment>
<dbReference type="InterPro" id="IPR006379">
    <property type="entry name" value="HAD-SF_hydro_IIB"/>
</dbReference>
<dbReference type="InterPro" id="IPR000150">
    <property type="entry name" value="Cof"/>
</dbReference>
<dbReference type="GO" id="GO:0000287">
    <property type="term" value="F:magnesium ion binding"/>
    <property type="evidence" value="ECO:0007669"/>
    <property type="project" value="UniProtKB-ARBA"/>
</dbReference>
<evidence type="ECO:0000256" key="1">
    <source>
        <dbReference type="ARBA" id="ARBA00001946"/>
    </source>
</evidence>
<sequence length="269" mass="29141">MTPRLIVSDLDGTLLDADHDLAPDTVETLRALSAQGHHLAFASGRHFLDMQAFRERIGVPVHVISTNGAYLHDPEGQLVTARHLEVELARELIARPRHPDVRLNLYRDDDWLIDAEAPELLALHGHTGFGYRVACAEELDGIGVGKVLYIGEPSEVNALERAINAEYGEQLHLTYSMTTSLEIMAGGVNKGAALAALLESLGVAPEHCLAFGDNLNDTEMLNLAGEAHVMANAHPALGERVPGGRRIGHHAEGAVAAWLRERFEVDVSA</sequence>
<dbReference type="OrthoDB" id="5498330at2"/>
<dbReference type="InterPro" id="IPR036412">
    <property type="entry name" value="HAD-like_sf"/>
</dbReference>